<keyword evidence="1" id="KW-0902">Two-component regulatory system</keyword>
<evidence type="ECO:0000256" key="1">
    <source>
        <dbReference type="ARBA" id="ARBA00023012"/>
    </source>
</evidence>
<dbReference type="Proteomes" id="UP000249633">
    <property type="component" value="Unassembled WGS sequence"/>
</dbReference>
<dbReference type="Gene3D" id="1.20.120.160">
    <property type="entry name" value="HPT domain"/>
    <property type="match status" value="1"/>
</dbReference>
<dbReference type="EMBL" id="QFOD01000023">
    <property type="protein sequence ID" value="PZP28356.1"/>
    <property type="molecule type" value="Genomic_DNA"/>
</dbReference>
<dbReference type="SUPFAM" id="SSF47226">
    <property type="entry name" value="Histidine-containing phosphotransfer domain, HPT domain"/>
    <property type="match status" value="1"/>
</dbReference>
<gene>
    <name evidence="5" type="ORF">DI603_19525</name>
</gene>
<organism evidence="5 6">
    <name type="scientific">Roseateles depolymerans</name>
    <dbReference type="NCBI Taxonomy" id="76731"/>
    <lineage>
        <taxon>Bacteria</taxon>
        <taxon>Pseudomonadati</taxon>
        <taxon>Pseudomonadota</taxon>
        <taxon>Betaproteobacteria</taxon>
        <taxon>Burkholderiales</taxon>
        <taxon>Sphaerotilaceae</taxon>
        <taxon>Roseateles</taxon>
    </lineage>
</organism>
<accession>A0A2W5F749</accession>
<name>A0A2W5F749_9BURK</name>
<evidence type="ECO:0000256" key="3">
    <source>
        <dbReference type="SAM" id="MobiDB-lite"/>
    </source>
</evidence>
<dbReference type="AlphaFoldDB" id="A0A2W5F749"/>
<keyword evidence="2" id="KW-0597">Phosphoprotein</keyword>
<feature type="region of interest" description="Disordered" evidence="3">
    <location>
        <begin position="1"/>
        <end position="25"/>
    </location>
</feature>
<feature type="modified residue" description="Phosphohistidine" evidence="2">
    <location>
        <position position="87"/>
    </location>
</feature>
<feature type="domain" description="HPt" evidence="4">
    <location>
        <begin position="48"/>
        <end position="144"/>
    </location>
</feature>
<dbReference type="GO" id="GO:0004672">
    <property type="term" value="F:protein kinase activity"/>
    <property type="evidence" value="ECO:0007669"/>
    <property type="project" value="UniProtKB-ARBA"/>
</dbReference>
<evidence type="ECO:0000259" key="4">
    <source>
        <dbReference type="PROSITE" id="PS50894"/>
    </source>
</evidence>
<evidence type="ECO:0000256" key="2">
    <source>
        <dbReference type="PROSITE-ProRule" id="PRU00110"/>
    </source>
</evidence>
<dbReference type="SMART" id="SM00073">
    <property type="entry name" value="HPT"/>
    <property type="match status" value="1"/>
</dbReference>
<proteinExistence type="predicted"/>
<sequence>MMPSRDPCAALHPTMQAPAHGGARARRSAMPTAVIDEQVFAELQETTGADFVVELIDSFLEDAPQGLAGLREAVAKADGEAFRRQAHSLKSNGITFGATAFADAARALEHTPLAELGASAAARVAELVALFEPVAGELRRRRDA</sequence>
<reference evidence="5 6" key="1">
    <citation type="submission" date="2017-08" db="EMBL/GenBank/DDBJ databases">
        <title>Infants hospitalized years apart are colonized by the same room-sourced microbial strains.</title>
        <authorList>
            <person name="Brooks B."/>
            <person name="Olm M.R."/>
            <person name="Firek B.A."/>
            <person name="Baker R."/>
            <person name="Thomas B.C."/>
            <person name="Morowitz M.J."/>
            <person name="Banfield J.F."/>
        </authorList>
    </citation>
    <scope>NUCLEOTIDE SEQUENCE [LARGE SCALE GENOMIC DNA]</scope>
    <source>
        <strain evidence="5">S2_012_000_R2_81</strain>
    </source>
</reference>
<dbReference type="InterPro" id="IPR036641">
    <property type="entry name" value="HPT_dom_sf"/>
</dbReference>
<dbReference type="PROSITE" id="PS50894">
    <property type="entry name" value="HPT"/>
    <property type="match status" value="1"/>
</dbReference>
<dbReference type="Pfam" id="PF01627">
    <property type="entry name" value="Hpt"/>
    <property type="match status" value="1"/>
</dbReference>
<comment type="caution">
    <text evidence="5">The sequence shown here is derived from an EMBL/GenBank/DDBJ whole genome shotgun (WGS) entry which is preliminary data.</text>
</comment>
<evidence type="ECO:0000313" key="5">
    <source>
        <dbReference type="EMBL" id="PZP28356.1"/>
    </source>
</evidence>
<evidence type="ECO:0000313" key="6">
    <source>
        <dbReference type="Proteomes" id="UP000249633"/>
    </source>
</evidence>
<dbReference type="InterPro" id="IPR008207">
    <property type="entry name" value="Sig_transdc_His_kin_Hpt_dom"/>
</dbReference>
<protein>
    <recommendedName>
        <fullName evidence="4">HPt domain-containing protein</fullName>
    </recommendedName>
</protein>
<dbReference type="GO" id="GO:0000160">
    <property type="term" value="P:phosphorelay signal transduction system"/>
    <property type="evidence" value="ECO:0007669"/>
    <property type="project" value="UniProtKB-KW"/>
</dbReference>